<dbReference type="Proteomes" id="UP000510721">
    <property type="component" value="Chromosome"/>
</dbReference>
<name>A0A859QHS6_9HYPH</name>
<sequence length="127" mass="14213">MDGRSSCYDEFRIGGCIADRCSYYVLFWAGVNRVCGAPAQFPAENRYTLFLELRGSNAIPGGKPLRTFPGIAWFQRNSGRKTATHFSWNCVVPTQFRTENRYTLFLELRGSNAIPGGKPLHTFPGIA</sequence>
<evidence type="ECO:0000313" key="1">
    <source>
        <dbReference type="EMBL" id="QLL62275.1"/>
    </source>
</evidence>
<dbReference type="EMBL" id="CP041238">
    <property type="protein sequence ID" value="QLL62275.1"/>
    <property type="molecule type" value="Genomic_DNA"/>
</dbReference>
<protein>
    <submittedName>
        <fullName evidence="1">Uncharacterized protein</fullName>
    </submittedName>
</protein>
<gene>
    <name evidence="1" type="ORF">FKV68_12915</name>
</gene>
<dbReference type="KEGG" id="emx:FKV68_12915"/>
<reference evidence="1 2" key="1">
    <citation type="submission" date="2019-06" db="EMBL/GenBank/DDBJ databases">
        <title>Complete genome sequence of Ensifer mexicanus ITTG R7 isolated from nodules of Acacia angustissima (Mill.) Kuntze.</title>
        <authorList>
            <person name="Rincon-Rosales R."/>
            <person name="Rogel M.A."/>
            <person name="Guerrero G."/>
            <person name="Rincon-Molina C.I."/>
            <person name="Lopez-Lopez A."/>
            <person name="Martinez-Romero E."/>
        </authorList>
    </citation>
    <scope>NUCLEOTIDE SEQUENCE [LARGE SCALE GENOMIC DNA]</scope>
    <source>
        <strain evidence="1 2">ITTG R7</strain>
    </source>
</reference>
<keyword evidence="2" id="KW-1185">Reference proteome</keyword>
<organism evidence="1 2">
    <name type="scientific">Sinorhizobium mexicanum</name>
    <dbReference type="NCBI Taxonomy" id="375549"/>
    <lineage>
        <taxon>Bacteria</taxon>
        <taxon>Pseudomonadati</taxon>
        <taxon>Pseudomonadota</taxon>
        <taxon>Alphaproteobacteria</taxon>
        <taxon>Hyphomicrobiales</taxon>
        <taxon>Rhizobiaceae</taxon>
        <taxon>Sinorhizobium/Ensifer group</taxon>
        <taxon>Sinorhizobium</taxon>
    </lineage>
</organism>
<proteinExistence type="predicted"/>
<evidence type="ECO:0000313" key="2">
    <source>
        <dbReference type="Proteomes" id="UP000510721"/>
    </source>
</evidence>
<accession>A0A859QHS6</accession>
<dbReference type="AlphaFoldDB" id="A0A859QHS6"/>